<dbReference type="SUPFAM" id="SSF53955">
    <property type="entry name" value="Lysozyme-like"/>
    <property type="match status" value="1"/>
</dbReference>
<dbReference type="GO" id="GO:0004568">
    <property type="term" value="F:chitinase activity"/>
    <property type="evidence" value="ECO:0007669"/>
    <property type="project" value="InterPro"/>
</dbReference>
<sequence>MDKRLFADVTGLSGGDTDRWYHAIMAAMDEFKIQSALSQAMFIAQVGHESLGFKRLSENLNYSPSGLQTIFGKQRFPEEVAWSLGRNEEHPARLREIADRAYGGRLGNTNPGDGWVYRGRGLIQITGKYNYEQCGIALRKNLLKEPELLESDTLAARSAAWYWDSKSCNSTCGDLVRTTEKINGPAKAGLEDRKKRFNMACKALGINCL</sequence>
<reference evidence="2" key="1">
    <citation type="submission" date="2024-06" db="EMBL/GenBank/DDBJ databases">
        <title>Multiomics insights into the TNT degradation mechanism by Pantoea sp. BJ2 isolated from an ammunition destruction site.</title>
        <authorList>
            <person name="Luo J."/>
        </authorList>
    </citation>
    <scope>NUCLEOTIDE SEQUENCE</scope>
    <source>
        <strain evidence="2">BJ2</strain>
        <plasmid evidence="2">plasmindB</plasmid>
    </source>
</reference>
<organism evidence="2">
    <name type="scientific">Pantoea sp. BJ2</name>
    <dbReference type="NCBI Taxonomy" id="3141322"/>
    <lineage>
        <taxon>Bacteria</taxon>
        <taxon>Pseudomonadati</taxon>
        <taxon>Pseudomonadota</taxon>
        <taxon>Gammaproteobacteria</taxon>
        <taxon>Enterobacterales</taxon>
        <taxon>Erwiniaceae</taxon>
        <taxon>Pantoea</taxon>
    </lineage>
</organism>
<proteinExistence type="predicted"/>
<dbReference type="Pfam" id="PF00182">
    <property type="entry name" value="Glyco_hydro_19"/>
    <property type="match status" value="1"/>
</dbReference>
<dbReference type="PANTHER" id="PTHR34408">
    <property type="entry name" value="FAMILY PROTEIN, PUTATIVE-RELATED"/>
    <property type="match status" value="1"/>
</dbReference>
<evidence type="ECO:0000259" key="1">
    <source>
        <dbReference type="Pfam" id="PF00182"/>
    </source>
</evidence>
<dbReference type="Gene3D" id="1.10.530.10">
    <property type="match status" value="1"/>
</dbReference>
<dbReference type="GO" id="GO:0016998">
    <property type="term" value="P:cell wall macromolecule catabolic process"/>
    <property type="evidence" value="ECO:0007669"/>
    <property type="project" value="InterPro"/>
</dbReference>
<dbReference type="EMBL" id="CP158294">
    <property type="protein sequence ID" value="XBV47551.1"/>
    <property type="molecule type" value="Genomic_DNA"/>
</dbReference>
<keyword evidence="2" id="KW-0378">Hydrolase</keyword>
<gene>
    <name evidence="2" type="ORF">AAF463_24845</name>
</gene>
<accession>A0AAU7U300</accession>
<feature type="domain" description="Glycoside hydrolase family 19 catalytic" evidence="1">
    <location>
        <begin position="114"/>
        <end position="174"/>
    </location>
</feature>
<protein>
    <submittedName>
        <fullName evidence="2">Glycoside hydrolase family 19 protein</fullName>
    </submittedName>
</protein>
<dbReference type="InterPro" id="IPR000726">
    <property type="entry name" value="Glyco_hydro_19_cat"/>
</dbReference>
<dbReference type="AlphaFoldDB" id="A0AAU7U300"/>
<evidence type="ECO:0000313" key="2">
    <source>
        <dbReference type="EMBL" id="XBV47551.1"/>
    </source>
</evidence>
<keyword evidence="2" id="KW-0614">Plasmid</keyword>
<geneLocation type="plasmid" evidence="2">
    <name>plasmindB</name>
</geneLocation>
<dbReference type="InterPro" id="IPR023346">
    <property type="entry name" value="Lysozyme-like_dom_sf"/>
</dbReference>
<dbReference type="GO" id="GO:0006032">
    <property type="term" value="P:chitin catabolic process"/>
    <property type="evidence" value="ECO:0007669"/>
    <property type="project" value="InterPro"/>
</dbReference>
<dbReference type="PANTHER" id="PTHR34408:SF1">
    <property type="entry name" value="GLYCOSYL HYDROLASE FAMILY 19 DOMAIN-CONTAINING PROTEIN HI_1415"/>
    <property type="match status" value="1"/>
</dbReference>
<name>A0AAU7U300_9GAMM</name>
<dbReference type="RefSeq" id="WP_350262592.1">
    <property type="nucleotide sequence ID" value="NZ_CP158294.1"/>
</dbReference>
<dbReference type="InterPro" id="IPR052354">
    <property type="entry name" value="Cell_Wall_Dynamics_Protein"/>
</dbReference>